<proteinExistence type="predicted"/>
<feature type="non-terminal residue" evidence="1">
    <location>
        <position position="1"/>
    </location>
</feature>
<dbReference type="EMBL" id="MU151090">
    <property type="protein sequence ID" value="KAF9451167.1"/>
    <property type="molecule type" value="Genomic_DNA"/>
</dbReference>
<keyword evidence="2" id="KW-1185">Reference proteome</keyword>
<evidence type="ECO:0000313" key="2">
    <source>
        <dbReference type="Proteomes" id="UP000807342"/>
    </source>
</evidence>
<sequence length="56" mass="6241">VPKNPQYHSPHIPLDETMTAIEKLGRSFLLASFVFGPRILPIPTCICMLKIVVLPP</sequence>
<name>A0A9P5XIV7_9AGAR</name>
<dbReference type="Proteomes" id="UP000807342">
    <property type="component" value="Unassembled WGS sequence"/>
</dbReference>
<organism evidence="1 2">
    <name type="scientific">Macrolepiota fuliginosa MF-IS2</name>
    <dbReference type="NCBI Taxonomy" id="1400762"/>
    <lineage>
        <taxon>Eukaryota</taxon>
        <taxon>Fungi</taxon>
        <taxon>Dikarya</taxon>
        <taxon>Basidiomycota</taxon>
        <taxon>Agaricomycotina</taxon>
        <taxon>Agaricomycetes</taxon>
        <taxon>Agaricomycetidae</taxon>
        <taxon>Agaricales</taxon>
        <taxon>Agaricineae</taxon>
        <taxon>Agaricaceae</taxon>
        <taxon>Macrolepiota</taxon>
    </lineage>
</organism>
<reference evidence="1" key="1">
    <citation type="submission" date="2020-11" db="EMBL/GenBank/DDBJ databases">
        <authorList>
            <consortium name="DOE Joint Genome Institute"/>
            <person name="Ahrendt S."/>
            <person name="Riley R."/>
            <person name="Andreopoulos W."/>
            <person name="Labutti K."/>
            <person name="Pangilinan J."/>
            <person name="Ruiz-Duenas F.J."/>
            <person name="Barrasa J.M."/>
            <person name="Sanchez-Garcia M."/>
            <person name="Camarero S."/>
            <person name="Miyauchi S."/>
            <person name="Serrano A."/>
            <person name="Linde D."/>
            <person name="Babiker R."/>
            <person name="Drula E."/>
            <person name="Ayuso-Fernandez I."/>
            <person name="Pacheco R."/>
            <person name="Padilla G."/>
            <person name="Ferreira P."/>
            <person name="Barriuso J."/>
            <person name="Kellner H."/>
            <person name="Castanera R."/>
            <person name="Alfaro M."/>
            <person name="Ramirez L."/>
            <person name="Pisabarro A.G."/>
            <person name="Kuo A."/>
            <person name="Tritt A."/>
            <person name="Lipzen A."/>
            <person name="He G."/>
            <person name="Yan M."/>
            <person name="Ng V."/>
            <person name="Cullen D."/>
            <person name="Martin F."/>
            <person name="Rosso M.-N."/>
            <person name="Henrissat B."/>
            <person name="Hibbett D."/>
            <person name="Martinez A.T."/>
            <person name="Grigoriev I.V."/>
        </authorList>
    </citation>
    <scope>NUCLEOTIDE SEQUENCE</scope>
    <source>
        <strain evidence="1">MF-IS2</strain>
    </source>
</reference>
<gene>
    <name evidence="1" type="ORF">P691DRAFT_619970</name>
</gene>
<accession>A0A9P5XIV7</accession>
<feature type="non-terminal residue" evidence="1">
    <location>
        <position position="56"/>
    </location>
</feature>
<evidence type="ECO:0000313" key="1">
    <source>
        <dbReference type="EMBL" id="KAF9451167.1"/>
    </source>
</evidence>
<dbReference type="AlphaFoldDB" id="A0A9P5XIV7"/>
<comment type="caution">
    <text evidence="1">The sequence shown here is derived from an EMBL/GenBank/DDBJ whole genome shotgun (WGS) entry which is preliminary data.</text>
</comment>
<protein>
    <submittedName>
        <fullName evidence="1">Uncharacterized protein</fullName>
    </submittedName>
</protein>